<protein>
    <submittedName>
        <fullName evidence="2">Uncharacterized protein</fullName>
    </submittedName>
</protein>
<feature type="chain" id="PRO_5044825035" evidence="1">
    <location>
        <begin position="27"/>
        <end position="86"/>
    </location>
</feature>
<organism evidence="2 3">
    <name type="scientific">Gnathostoma spinigerum</name>
    <dbReference type="NCBI Taxonomy" id="75299"/>
    <lineage>
        <taxon>Eukaryota</taxon>
        <taxon>Metazoa</taxon>
        <taxon>Ecdysozoa</taxon>
        <taxon>Nematoda</taxon>
        <taxon>Chromadorea</taxon>
        <taxon>Rhabditida</taxon>
        <taxon>Spirurina</taxon>
        <taxon>Gnathostomatomorpha</taxon>
        <taxon>Gnathostomatoidea</taxon>
        <taxon>Gnathostomatidae</taxon>
        <taxon>Gnathostoma</taxon>
    </lineage>
</organism>
<evidence type="ECO:0000313" key="2">
    <source>
        <dbReference type="EMBL" id="MFH4977277.1"/>
    </source>
</evidence>
<proteinExistence type="predicted"/>
<comment type="caution">
    <text evidence="2">The sequence shown here is derived from an EMBL/GenBank/DDBJ whole genome shotgun (WGS) entry which is preliminary data.</text>
</comment>
<accession>A0ABD6EDD6</accession>
<reference evidence="2 3" key="1">
    <citation type="submission" date="2024-08" db="EMBL/GenBank/DDBJ databases">
        <title>Gnathostoma spinigerum genome.</title>
        <authorList>
            <person name="Gonzalez-Bertolin B."/>
            <person name="Monzon S."/>
            <person name="Zaballos A."/>
            <person name="Jimenez P."/>
            <person name="Dekumyoy P."/>
            <person name="Varona S."/>
            <person name="Cuesta I."/>
            <person name="Sumanam S."/>
            <person name="Adisakwattana P."/>
            <person name="Gasser R.B."/>
            <person name="Hernandez-Gonzalez A."/>
            <person name="Young N.D."/>
            <person name="Perteguer M.J."/>
        </authorList>
    </citation>
    <scope>NUCLEOTIDE SEQUENCE [LARGE SCALE GENOMIC DNA]</scope>
    <source>
        <strain evidence="2">AL3</strain>
        <tissue evidence="2">Liver</tissue>
    </source>
</reference>
<evidence type="ECO:0000313" key="3">
    <source>
        <dbReference type="Proteomes" id="UP001608902"/>
    </source>
</evidence>
<keyword evidence="3" id="KW-1185">Reference proteome</keyword>
<sequence length="86" mass="9857">MSHFALPCVCLAVFLVYLTAANLAEGFYDDITADREAGRHLRYLWADNQRTISYSPLILDGKRSDNEVTNSIIYKLLERLPKKITH</sequence>
<dbReference type="AlphaFoldDB" id="A0ABD6EDD6"/>
<dbReference type="EMBL" id="JBGFUD010002185">
    <property type="protein sequence ID" value="MFH4977277.1"/>
    <property type="molecule type" value="Genomic_DNA"/>
</dbReference>
<evidence type="ECO:0000256" key="1">
    <source>
        <dbReference type="SAM" id="SignalP"/>
    </source>
</evidence>
<feature type="signal peptide" evidence="1">
    <location>
        <begin position="1"/>
        <end position="26"/>
    </location>
</feature>
<name>A0ABD6EDD6_9BILA</name>
<gene>
    <name evidence="2" type="ORF">AB6A40_003986</name>
</gene>
<dbReference type="Proteomes" id="UP001608902">
    <property type="component" value="Unassembled WGS sequence"/>
</dbReference>
<keyword evidence="1" id="KW-0732">Signal</keyword>